<protein>
    <recommendedName>
        <fullName evidence="4 14">Undecaprenyl-diphosphatase</fullName>
        <ecNumber evidence="3 14">3.6.1.27</ecNumber>
    </recommendedName>
    <alternativeName>
        <fullName evidence="12 14">Bacitracin resistance protein</fullName>
    </alternativeName>
    <alternativeName>
        <fullName evidence="11 14">Undecaprenyl pyrophosphate phosphatase</fullName>
    </alternativeName>
</protein>
<evidence type="ECO:0000313" key="15">
    <source>
        <dbReference type="EMBL" id="RMB01409.1"/>
    </source>
</evidence>
<evidence type="ECO:0000256" key="4">
    <source>
        <dbReference type="ARBA" id="ARBA00021581"/>
    </source>
</evidence>
<dbReference type="PANTHER" id="PTHR30622">
    <property type="entry name" value="UNDECAPRENYL-DIPHOSPHATASE"/>
    <property type="match status" value="1"/>
</dbReference>
<feature type="transmembrane region" description="Helical" evidence="14">
    <location>
        <begin position="257"/>
        <end position="274"/>
    </location>
</feature>
<comment type="subcellular location">
    <subcellularLocation>
        <location evidence="1 14">Cell membrane</location>
        <topology evidence="1 14">Multi-pass membrane protein</topology>
    </subcellularLocation>
</comment>
<evidence type="ECO:0000256" key="14">
    <source>
        <dbReference type="HAMAP-Rule" id="MF_01006"/>
    </source>
</evidence>
<dbReference type="GO" id="GO:0071555">
    <property type="term" value="P:cell wall organization"/>
    <property type="evidence" value="ECO:0007669"/>
    <property type="project" value="UniProtKB-KW"/>
</dbReference>
<dbReference type="FunCoup" id="A0A3M0C2L5">
    <property type="interactions" value="310"/>
</dbReference>
<comment type="similarity">
    <text evidence="2 14">Belongs to the UppP family.</text>
</comment>
<comment type="function">
    <text evidence="14">Catalyzes the dephosphorylation of undecaprenyl diphosphate (UPP). Confers resistance to bacitracin.</text>
</comment>
<dbReference type="EC" id="3.6.1.27" evidence="3 14"/>
<keyword evidence="10 14" id="KW-0046">Antibiotic resistance</keyword>
<feature type="transmembrane region" description="Helical" evidence="14">
    <location>
        <begin position="40"/>
        <end position="59"/>
    </location>
</feature>
<feature type="transmembrane region" description="Helical" evidence="14">
    <location>
        <begin position="158"/>
        <end position="184"/>
    </location>
</feature>
<evidence type="ECO:0000256" key="1">
    <source>
        <dbReference type="ARBA" id="ARBA00004651"/>
    </source>
</evidence>
<dbReference type="GO" id="GO:0046677">
    <property type="term" value="P:response to antibiotic"/>
    <property type="evidence" value="ECO:0007669"/>
    <property type="project" value="UniProtKB-UniRule"/>
</dbReference>
<organism evidence="15 16">
    <name type="scientific">Eilatimonas milleporae</name>
    <dbReference type="NCBI Taxonomy" id="911205"/>
    <lineage>
        <taxon>Bacteria</taxon>
        <taxon>Pseudomonadati</taxon>
        <taxon>Pseudomonadota</taxon>
        <taxon>Alphaproteobacteria</taxon>
        <taxon>Kordiimonadales</taxon>
        <taxon>Kordiimonadaceae</taxon>
        <taxon>Eilatimonas</taxon>
    </lineage>
</organism>
<dbReference type="HAMAP" id="MF_01006">
    <property type="entry name" value="Undec_diphosphatase"/>
    <property type="match status" value="1"/>
</dbReference>
<evidence type="ECO:0000256" key="13">
    <source>
        <dbReference type="ARBA" id="ARBA00047594"/>
    </source>
</evidence>
<evidence type="ECO:0000256" key="9">
    <source>
        <dbReference type="ARBA" id="ARBA00023136"/>
    </source>
</evidence>
<keyword evidence="14" id="KW-0573">Peptidoglycan synthesis</keyword>
<evidence type="ECO:0000256" key="2">
    <source>
        <dbReference type="ARBA" id="ARBA00010621"/>
    </source>
</evidence>
<comment type="miscellaneous">
    <text evidence="14">Bacitracin is thought to be involved in the inhibition of peptidoglycan synthesis by sequestering undecaprenyl diphosphate, thereby reducing the pool of lipid carrier available.</text>
</comment>
<dbReference type="GO" id="GO:0005886">
    <property type="term" value="C:plasma membrane"/>
    <property type="evidence" value="ECO:0007669"/>
    <property type="project" value="UniProtKB-SubCell"/>
</dbReference>
<evidence type="ECO:0000256" key="11">
    <source>
        <dbReference type="ARBA" id="ARBA00032707"/>
    </source>
</evidence>
<feature type="transmembrane region" description="Helical" evidence="14">
    <location>
        <begin position="196"/>
        <end position="214"/>
    </location>
</feature>
<dbReference type="EMBL" id="REFR01000016">
    <property type="protein sequence ID" value="RMB01409.1"/>
    <property type="molecule type" value="Genomic_DNA"/>
</dbReference>
<feature type="transmembrane region" description="Helical" evidence="14">
    <location>
        <begin position="121"/>
        <end position="138"/>
    </location>
</feature>
<dbReference type="AlphaFoldDB" id="A0A3M0C2L5"/>
<dbReference type="GO" id="GO:0050380">
    <property type="term" value="F:undecaprenyl-diphosphatase activity"/>
    <property type="evidence" value="ECO:0007669"/>
    <property type="project" value="UniProtKB-UniRule"/>
</dbReference>
<dbReference type="RefSeq" id="WP_121940235.1">
    <property type="nucleotide sequence ID" value="NZ_REFR01000016.1"/>
</dbReference>
<dbReference type="PANTHER" id="PTHR30622:SF4">
    <property type="entry name" value="UNDECAPRENYL-DIPHOSPHATASE"/>
    <property type="match status" value="1"/>
</dbReference>
<feature type="transmembrane region" description="Helical" evidence="14">
    <location>
        <begin position="66"/>
        <end position="85"/>
    </location>
</feature>
<evidence type="ECO:0000256" key="8">
    <source>
        <dbReference type="ARBA" id="ARBA00022989"/>
    </source>
</evidence>
<feature type="transmembrane region" description="Helical" evidence="14">
    <location>
        <begin position="91"/>
        <end position="109"/>
    </location>
</feature>
<evidence type="ECO:0000256" key="12">
    <source>
        <dbReference type="ARBA" id="ARBA00032932"/>
    </source>
</evidence>
<gene>
    <name evidence="14" type="primary">uppP</name>
    <name evidence="15" type="ORF">BXY39_3592</name>
</gene>
<sequence>MSALQIFVLALVQGITEFLPISSSAHLVLVPVLFGWADQGPLMDVAVHTGTLLAVLVYFRKDTVGLLLAALGSIGIVPARRAVAGSVYGKLFWALVIATLPVVIAGFWLSASGLHAVLRSPQIIAGTSILFGVLLWLADRYGPRVKALDAMALKPALLIGLAQILALIPGTSRAGITMTAGLALGFGRQEAARFSMLLAIPTLIAAGTLAGAEIAASEDTMLWRDALTGAGLSFLAALGAIHGLMRWLSHAGMTPFVLYRIALGLVLIIFFWTGSS</sequence>
<keyword evidence="14" id="KW-0961">Cell wall biogenesis/degradation</keyword>
<dbReference type="GO" id="GO:0008360">
    <property type="term" value="P:regulation of cell shape"/>
    <property type="evidence" value="ECO:0007669"/>
    <property type="project" value="UniProtKB-KW"/>
</dbReference>
<keyword evidence="7 14" id="KW-0378">Hydrolase</keyword>
<keyword evidence="8 14" id="KW-1133">Transmembrane helix</keyword>
<keyword evidence="14" id="KW-0133">Cell shape</keyword>
<name>A0A3M0C2L5_9PROT</name>
<proteinExistence type="inferred from homology"/>
<keyword evidence="9 14" id="KW-0472">Membrane</keyword>
<dbReference type="Proteomes" id="UP000271227">
    <property type="component" value="Unassembled WGS sequence"/>
</dbReference>
<dbReference type="OrthoDB" id="9808289at2"/>
<accession>A0A3M0C2L5</accession>
<keyword evidence="6 14" id="KW-0812">Transmembrane</keyword>
<feature type="transmembrane region" description="Helical" evidence="14">
    <location>
        <begin position="226"/>
        <end position="245"/>
    </location>
</feature>
<dbReference type="Pfam" id="PF02673">
    <property type="entry name" value="BacA"/>
    <property type="match status" value="1"/>
</dbReference>
<reference evidence="15 16" key="1">
    <citation type="submission" date="2018-10" db="EMBL/GenBank/DDBJ databases">
        <title>Genomic Encyclopedia of Archaeal and Bacterial Type Strains, Phase II (KMG-II): from individual species to whole genera.</title>
        <authorList>
            <person name="Goeker M."/>
        </authorList>
    </citation>
    <scope>NUCLEOTIDE SEQUENCE [LARGE SCALE GENOMIC DNA]</scope>
    <source>
        <strain evidence="15 16">DSM 25217</strain>
    </source>
</reference>
<dbReference type="NCBIfam" id="NF001393">
    <property type="entry name" value="PRK00281.2-4"/>
    <property type="match status" value="1"/>
</dbReference>
<evidence type="ECO:0000256" key="3">
    <source>
        <dbReference type="ARBA" id="ARBA00012374"/>
    </source>
</evidence>
<evidence type="ECO:0000256" key="5">
    <source>
        <dbReference type="ARBA" id="ARBA00022475"/>
    </source>
</evidence>
<dbReference type="GO" id="GO:0009252">
    <property type="term" value="P:peptidoglycan biosynthetic process"/>
    <property type="evidence" value="ECO:0007669"/>
    <property type="project" value="UniProtKB-KW"/>
</dbReference>
<comment type="caution">
    <text evidence="15">The sequence shown here is derived from an EMBL/GenBank/DDBJ whole genome shotgun (WGS) entry which is preliminary data.</text>
</comment>
<dbReference type="InterPro" id="IPR003824">
    <property type="entry name" value="UppP"/>
</dbReference>
<comment type="catalytic activity">
    <reaction evidence="13 14">
        <text>di-trans,octa-cis-undecaprenyl diphosphate + H2O = di-trans,octa-cis-undecaprenyl phosphate + phosphate + H(+)</text>
        <dbReference type="Rhea" id="RHEA:28094"/>
        <dbReference type="ChEBI" id="CHEBI:15377"/>
        <dbReference type="ChEBI" id="CHEBI:15378"/>
        <dbReference type="ChEBI" id="CHEBI:43474"/>
        <dbReference type="ChEBI" id="CHEBI:58405"/>
        <dbReference type="ChEBI" id="CHEBI:60392"/>
        <dbReference type="EC" id="3.6.1.27"/>
    </reaction>
</comment>
<evidence type="ECO:0000256" key="7">
    <source>
        <dbReference type="ARBA" id="ARBA00022801"/>
    </source>
</evidence>
<evidence type="ECO:0000256" key="10">
    <source>
        <dbReference type="ARBA" id="ARBA00023251"/>
    </source>
</evidence>
<evidence type="ECO:0000313" key="16">
    <source>
        <dbReference type="Proteomes" id="UP000271227"/>
    </source>
</evidence>
<evidence type="ECO:0000256" key="6">
    <source>
        <dbReference type="ARBA" id="ARBA00022692"/>
    </source>
</evidence>
<keyword evidence="5 14" id="KW-1003">Cell membrane</keyword>
<keyword evidence="16" id="KW-1185">Reference proteome</keyword>
<dbReference type="InParanoid" id="A0A3M0C2L5"/>